<organism evidence="3 4">
    <name type="scientific">Dankookia rubra</name>
    <dbReference type="NCBI Taxonomy" id="1442381"/>
    <lineage>
        <taxon>Bacteria</taxon>
        <taxon>Pseudomonadati</taxon>
        <taxon>Pseudomonadota</taxon>
        <taxon>Alphaproteobacteria</taxon>
        <taxon>Acetobacterales</taxon>
        <taxon>Roseomonadaceae</taxon>
        <taxon>Dankookia</taxon>
    </lineage>
</organism>
<evidence type="ECO:0000256" key="1">
    <source>
        <dbReference type="SAM" id="Phobius"/>
    </source>
</evidence>
<keyword evidence="1" id="KW-0812">Transmembrane</keyword>
<keyword evidence="1" id="KW-0472">Membrane</keyword>
<dbReference type="EMBL" id="SMSJ01000030">
    <property type="protein sequence ID" value="TDH60878.1"/>
    <property type="molecule type" value="Genomic_DNA"/>
</dbReference>
<comment type="caution">
    <text evidence="3">The sequence shown here is derived from an EMBL/GenBank/DDBJ whole genome shotgun (WGS) entry which is preliminary data.</text>
</comment>
<protein>
    <recommendedName>
        <fullName evidence="5">SCO family protein</fullName>
    </recommendedName>
</protein>
<proteinExistence type="predicted"/>
<dbReference type="RefSeq" id="WP_133290356.1">
    <property type="nucleotide sequence ID" value="NZ_SMSJ01000030.1"/>
</dbReference>
<feature type="signal peptide" evidence="2">
    <location>
        <begin position="1"/>
        <end position="20"/>
    </location>
</feature>
<evidence type="ECO:0008006" key="5">
    <source>
        <dbReference type="Google" id="ProtNLM"/>
    </source>
</evidence>
<evidence type="ECO:0000256" key="2">
    <source>
        <dbReference type="SAM" id="SignalP"/>
    </source>
</evidence>
<feature type="chain" id="PRO_5020234348" description="SCO family protein" evidence="2">
    <location>
        <begin position="21"/>
        <end position="247"/>
    </location>
</feature>
<keyword evidence="2" id="KW-0732">Signal</keyword>
<keyword evidence="4" id="KW-1185">Reference proteome</keyword>
<dbReference type="Gene3D" id="3.40.30.10">
    <property type="entry name" value="Glutaredoxin"/>
    <property type="match status" value="1"/>
</dbReference>
<name>A0A4R5QE03_9PROT</name>
<accession>A0A4R5QE03</accession>
<keyword evidence="1" id="KW-1133">Transmembrane helix</keyword>
<gene>
    <name evidence="3" type="ORF">E2C06_19870</name>
</gene>
<feature type="transmembrane region" description="Helical" evidence="1">
    <location>
        <begin position="221"/>
        <end position="240"/>
    </location>
</feature>
<sequence length="247" mass="24872">MTRRGLLGLLAILPAAPLHAAEPGLTPPPGAALPAGLAVRDQAGRLMTLGSALGDLPAVFAFADYDCAALCGTALGLAAATLPGTGLRPGQDYRLVVLGLDAADGPDKALTMRRGWLGEGNALAESAAFLVAEALVVDTATRALGYAATRRGAGFDHPLALFVLRRDGTLSATLPALGAEPEEVRAALQAAASGREPGVFGRVRLFCAGAVSGRGAALRSALAAGGAVTLGLLGGGILLLRRRERRA</sequence>
<evidence type="ECO:0000313" key="3">
    <source>
        <dbReference type="EMBL" id="TDH60878.1"/>
    </source>
</evidence>
<dbReference type="AlphaFoldDB" id="A0A4R5QE03"/>
<evidence type="ECO:0000313" key="4">
    <source>
        <dbReference type="Proteomes" id="UP000295096"/>
    </source>
</evidence>
<dbReference type="Proteomes" id="UP000295096">
    <property type="component" value="Unassembled WGS sequence"/>
</dbReference>
<reference evidence="3 4" key="1">
    <citation type="journal article" date="2016" name="J. Microbiol.">
        <title>Dankookia rubra gen. nov., sp. nov., an alphaproteobacterium isolated from sediment of a shallow stream.</title>
        <authorList>
            <person name="Kim W.H."/>
            <person name="Kim D.H."/>
            <person name="Kang K."/>
            <person name="Ahn T.Y."/>
        </authorList>
    </citation>
    <scope>NUCLEOTIDE SEQUENCE [LARGE SCALE GENOMIC DNA]</scope>
    <source>
        <strain evidence="3 4">JCM30602</strain>
    </source>
</reference>
<dbReference type="OrthoDB" id="9786756at2"/>